<evidence type="ECO:0000313" key="1">
    <source>
        <dbReference type="EMBL" id="MDR7133358.1"/>
    </source>
</evidence>
<gene>
    <name evidence="1" type="ORF">J2X06_000542</name>
</gene>
<keyword evidence="2" id="KW-1185">Reference proteome</keyword>
<sequence>MRTIAVFALLGVATVGSHADARSPAPAAHCLDARQMQEARQASPQTLAIALIDGTKFRVDLAQSCPDAVNGGQASLLAREGWVCGLSPEFVEAGGQRCAVAAVTPIDARTYAQLARAGARDDQGVNTLDAVQVHAEKQHGFTASASYCLNPRWMRSWAEDSKGLIVEMSPKRAGGNRFYRVELSSACPDLAGSQQIELRSGMGIGVVCGNAGDQVVAINDAPFERGRQITSRASRFACPIAAVYPIDGEG</sequence>
<comment type="caution">
    <text evidence="1">The sequence shown here is derived from an EMBL/GenBank/DDBJ whole genome shotgun (WGS) entry which is preliminary data.</text>
</comment>
<organism evidence="1 2">
    <name type="scientific">Lysobacter niastensis</name>
    <dbReference type="NCBI Taxonomy" id="380629"/>
    <lineage>
        <taxon>Bacteria</taxon>
        <taxon>Pseudomonadati</taxon>
        <taxon>Pseudomonadota</taxon>
        <taxon>Gammaproteobacteria</taxon>
        <taxon>Lysobacterales</taxon>
        <taxon>Lysobacteraceae</taxon>
        <taxon>Lysobacter</taxon>
    </lineage>
</organism>
<reference evidence="1 2" key="1">
    <citation type="submission" date="2023-07" db="EMBL/GenBank/DDBJ databases">
        <title>Sorghum-associated microbial communities from plants grown in Nebraska, USA.</title>
        <authorList>
            <person name="Schachtman D."/>
        </authorList>
    </citation>
    <scope>NUCLEOTIDE SEQUENCE [LARGE SCALE GENOMIC DNA]</scope>
    <source>
        <strain evidence="1 2">BE198</strain>
    </source>
</reference>
<dbReference type="RefSeq" id="WP_310057946.1">
    <property type="nucleotide sequence ID" value="NZ_JAVDVY010000001.1"/>
</dbReference>
<dbReference type="InterPro" id="IPR045500">
    <property type="entry name" value="DUF6491"/>
</dbReference>
<name>A0ABU1W713_9GAMM</name>
<dbReference type="Pfam" id="PF20101">
    <property type="entry name" value="DUF6491"/>
    <property type="match status" value="1"/>
</dbReference>
<evidence type="ECO:0000313" key="2">
    <source>
        <dbReference type="Proteomes" id="UP001251524"/>
    </source>
</evidence>
<dbReference type="EMBL" id="JAVDVY010000001">
    <property type="protein sequence ID" value="MDR7133358.1"/>
    <property type="molecule type" value="Genomic_DNA"/>
</dbReference>
<dbReference type="Proteomes" id="UP001251524">
    <property type="component" value="Unassembled WGS sequence"/>
</dbReference>
<proteinExistence type="predicted"/>
<protein>
    <submittedName>
        <fullName evidence="1">Uncharacterized protein</fullName>
    </submittedName>
</protein>
<accession>A0ABU1W713</accession>